<dbReference type="EMBL" id="WQMT02000002">
    <property type="protein sequence ID" value="KAG9225276.1"/>
    <property type="molecule type" value="Genomic_DNA"/>
</dbReference>
<evidence type="ECO:0000313" key="2">
    <source>
        <dbReference type="Proteomes" id="UP000824881"/>
    </source>
</evidence>
<reference evidence="1 2" key="1">
    <citation type="journal article" date="2021" name="Appl. Environ. Microbiol.">
        <title>Genetic linkage and physical mapping for an oyster mushroom Pleurotus cornucopiae and QTL analysis for the trait cap color.</title>
        <authorList>
            <person name="Zhang Y."/>
            <person name="Gao W."/>
            <person name="Sonnenberg A."/>
            <person name="Chen Q."/>
            <person name="Zhang J."/>
            <person name="Huang C."/>
        </authorList>
    </citation>
    <scope>NUCLEOTIDE SEQUENCE [LARGE SCALE GENOMIC DNA]</scope>
    <source>
        <strain evidence="1">CCMSSC00406</strain>
    </source>
</reference>
<proteinExistence type="predicted"/>
<evidence type="ECO:0000313" key="1">
    <source>
        <dbReference type="EMBL" id="KAG9225276.1"/>
    </source>
</evidence>
<comment type="caution">
    <text evidence="1">The sequence shown here is derived from an EMBL/GenBank/DDBJ whole genome shotgun (WGS) entry which is preliminary data.</text>
</comment>
<sequence length="418" mass="45689">MSSKRSSRNQAKSKPSPEQVPGVGTSRKDEIIVVLGRAGSGKSTFVQMATSVPQEISNNNSSLKATTTSVNVVRAKASNGDEESGDRTVIIDTPGVENDILLDQPMFVEVGEKTKTKPPVRIAGIIYFIRIEHHTPPTAISAAFSSINQFRGQFPNRFDKMVVFALWKAGNHPDEDRAYVDVERAVDSERKKRETMALITSKDWDMTVESAVAILNEFKHMPTQDTNGRISILQRILALLKKLLGEKQKSRETPRDFVVVVIGSKTSGKAKFVDGLLSASAKTQRAVKTKRRITTQVEGRRIAIINIDLSPKVDHKSLVRSFKRRIGKANTAAILLFRQGSQVDHLEHLETALTEFAGDGWQAKTRIIDTTPDGIQGTSGAEAGKASSEKGPLLTIRFSGSAQESLSILSSLVQSVSV</sequence>
<name>A0ACB7J7P3_PLECO</name>
<accession>A0ACB7J7P3</accession>
<keyword evidence="2" id="KW-1185">Reference proteome</keyword>
<protein>
    <submittedName>
        <fullName evidence="1">Uncharacterized protein</fullName>
    </submittedName>
</protein>
<dbReference type="Proteomes" id="UP000824881">
    <property type="component" value="Unassembled WGS sequence"/>
</dbReference>
<organism evidence="1 2">
    <name type="scientific">Pleurotus cornucopiae</name>
    <name type="common">Cornucopia mushroom</name>
    <dbReference type="NCBI Taxonomy" id="5321"/>
    <lineage>
        <taxon>Eukaryota</taxon>
        <taxon>Fungi</taxon>
        <taxon>Dikarya</taxon>
        <taxon>Basidiomycota</taxon>
        <taxon>Agaricomycotina</taxon>
        <taxon>Agaricomycetes</taxon>
        <taxon>Agaricomycetidae</taxon>
        <taxon>Agaricales</taxon>
        <taxon>Pleurotineae</taxon>
        <taxon>Pleurotaceae</taxon>
        <taxon>Pleurotus</taxon>
    </lineage>
</organism>
<gene>
    <name evidence="1" type="ORF">CCMSSC00406_0009954</name>
</gene>